<keyword evidence="7" id="KW-0067">ATP-binding</keyword>
<evidence type="ECO:0000256" key="6">
    <source>
        <dbReference type="ARBA" id="ARBA00022777"/>
    </source>
</evidence>
<dbReference type="Gene3D" id="3.30.420.40">
    <property type="match status" value="2"/>
</dbReference>
<comment type="catalytic activity">
    <reaction evidence="8">
        <text>sedoheptulose + ATP = D-sedoheptulose 7-phosphate + ADP + H(+)</text>
        <dbReference type="Rhea" id="RHEA:23844"/>
        <dbReference type="ChEBI" id="CHEBI:15378"/>
        <dbReference type="ChEBI" id="CHEBI:16802"/>
        <dbReference type="ChEBI" id="CHEBI:30616"/>
        <dbReference type="ChEBI" id="CHEBI:57483"/>
        <dbReference type="ChEBI" id="CHEBI:456216"/>
        <dbReference type="EC" id="2.7.1.14"/>
    </reaction>
</comment>
<dbReference type="AlphaFoldDB" id="A0A6I9PT57"/>
<keyword evidence="5" id="KW-0547">Nucleotide-binding</keyword>
<keyword evidence="13" id="KW-1133">Transmembrane helix</keyword>
<evidence type="ECO:0000313" key="15">
    <source>
        <dbReference type="Proteomes" id="UP000504611"/>
    </source>
</evidence>
<keyword evidence="3" id="KW-0963">Cytoplasm</keyword>
<evidence type="ECO:0000256" key="13">
    <source>
        <dbReference type="SAM" id="Phobius"/>
    </source>
</evidence>
<reference evidence="16" key="1">
    <citation type="submission" date="2025-08" db="UniProtKB">
        <authorList>
            <consortium name="RefSeq"/>
        </authorList>
    </citation>
    <scope>IDENTIFICATION</scope>
    <source>
        <tissue evidence="16">Muscle</tissue>
    </source>
</reference>
<sequence length="485" mass="52386">MAHFTFGWNYSVGLVSLAAMSAYILGLDLGTTSVKAVLLETVSRTVVAIQSLPTSSDIIDQSGKKAKEQDTGRIIDTVNRCIGLLPRDKLQHVSSIGLSGQMHGVLFWKEKRGCDWSKRDFFTARDTSQLITWQDGRCSSNFLSSLPNPGSHLSVATGFGCATIFWYMRNRPEFLEDFTVAGTIQDYVVSMLCGLDGCVMTPQNAAGWGYFNTSTNQWNTDILKGAGFPLGLLPQCVPSGCWAGQTCSDWHGIPAGTPVGAALGDFQCSVYSCMSARTDAVLNISTSAQLTFALPADFKPPDSPQPASSISYVPYFEDSYLAVAASLNGGNALATFVEMLTSWMKELGAEMSDSCLYEKLINCSLNQETRELSVSPTLLGERHDPLCLGQVTNISPTNLSLGHVTRALCRGVLHNITSMMPADRLQQAGVCRIVGSGSAIARNEVLRQEVEKAFPQPVVYGQNADSAVGVAMVLCDLMRDAYIIK</sequence>
<protein>
    <recommendedName>
        <fullName evidence="11">Sedoheptulokinase</fullName>
        <ecNumber evidence="10">2.7.1.14</ecNumber>
    </recommendedName>
    <alternativeName>
        <fullName evidence="12">Carbohydrate kinase-like protein</fullName>
    </alternativeName>
</protein>
<comment type="function">
    <text evidence="9">Acts as a modulator of macrophage activation through control of glucose metabolism.</text>
</comment>
<evidence type="ECO:0000256" key="8">
    <source>
        <dbReference type="ARBA" id="ARBA00052736"/>
    </source>
</evidence>
<evidence type="ECO:0000256" key="4">
    <source>
        <dbReference type="ARBA" id="ARBA00022679"/>
    </source>
</evidence>
<dbReference type="PANTHER" id="PTHR10196:SF67">
    <property type="entry name" value="SEDOHEPTULOKINASE"/>
    <property type="match status" value="1"/>
</dbReference>
<evidence type="ECO:0000256" key="9">
    <source>
        <dbReference type="ARBA" id="ARBA00057196"/>
    </source>
</evidence>
<organism evidence="15 16">
    <name type="scientific">Notothenia coriiceps</name>
    <name type="common">black rockcod</name>
    <dbReference type="NCBI Taxonomy" id="8208"/>
    <lineage>
        <taxon>Eukaryota</taxon>
        <taxon>Metazoa</taxon>
        <taxon>Chordata</taxon>
        <taxon>Craniata</taxon>
        <taxon>Vertebrata</taxon>
        <taxon>Euteleostomi</taxon>
        <taxon>Actinopterygii</taxon>
        <taxon>Neopterygii</taxon>
        <taxon>Teleostei</taxon>
        <taxon>Neoteleostei</taxon>
        <taxon>Acanthomorphata</taxon>
        <taxon>Eupercaria</taxon>
        <taxon>Perciformes</taxon>
        <taxon>Notothenioidei</taxon>
        <taxon>Nototheniidae</taxon>
        <taxon>Notothenia</taxon>
    </lineage>
</organism>
<keyword evidence="6" id="KW-0418">Kinase</keyword>
<dbReference type="GO" id="GO:0071222">
    <property type="term" value="P:cellular response to lipopolysaccharide"/>
    <property type="evidence" value="ECO:0007669"/>
    <property type="project" value="TreeGrafter"/>
</dbReference>
<evidence type="ECO:0000256" key="2">
    <source>
        <dbReference type="ARBA" id="ARBA00009156"/>
    </source>
</evidence>
<dbReference type="RefSeq" id="XP_010790920.1">
    <property type="nucleotide sequence ID" value="XM_010792618.1"/>
</dbReference>
<dbReference type="GO" id="GO:0050277">
    <property type="term" value="F:sedoheptulokinase activity"/>
    <property type="evidence" value="ECO:0007669"/>
    <property type="project" value="UniProtKB-EC"/>
</dbReference>
<dbReference type="GO" id="GO:0006071">
    <property type="term" value="P:glycerol metabolic process"/>
    <property type="evidence" value="ECO:0007669"/>
    <property type="project" value="TreeGrafter"/>
</dbReference>
<dbReference type="InterPro" id="IPR000577">
    <property type="entry name" value="Carb_kinase_FGGY"/>
</dbReference>
<keyword evidence="15" id="KW-1185">Reference proteome</keyword>
<evidence type="ECO:0000256" key="7">
    <source>
        <dbReference type="ARBA" id="ARBA00022840"/>
    </source>
</evidence>
<evidence type="ECO:0000256" key="11">
    <source>
        <dbReference type="ARBA" id="ARBA00069425"/>
    </source>
</evidence>
<evidence type="ECO:0000259" key="14">
    <source>
        <dbReference type="Pfam" id="PF00370"/>
    </source>
</evidence>
<dbReference type="PANTHER" id="PTHR10196">
    <property type="entry name" value="SUGAR KINASE"/>
    <property type="match status" value="1"/>
</dbReference>
<dbReference type="GO" id="GO:0005524">
    <property type="term" value="F:ATP binding"/>
    <property type="evidence" value="ECO:0007669"/>
    <property type="project" value="UniProtKB-KW"/>
</dbReference>
<dbReference type="InterPro" id="IPR043129">
    <property type="entry name" value="ATPase_NBD"/>
</dbReference>
<dbReference type="EC" id="2.7.1.14" evidence="10"/>
<dbReference type="PIRSF" id="PIRSF000538">
    <property type="entry name" value="GlpK"/>
    <property type="match status" value="1"/>
</dbReference>
<dbReference type="GO" id="GO:0005829">
    <property type="term" value="C:cytosol"/>
    <property type="evidence" value="ECO:0007669"/>
    <property type="project" value="TreeGrafter"/>
</dbReference>
<name>A0A6I9PT57_9TELE</name>
<dbReference type="FunFam" id="3.30.420.40:FF:000111">
    <property type="entry name" value="Sedoheptulokinase"/>
    <property type="match status" value="1"/>
</dbReference>
<dbReference type="GO" id="GO:0006098">
    <property type="term" value="P:pentose-phosphate shunt"/>
    <property type="evidence" value="ECO:0007669"/>
    <property type="project" value="UniProtKB-ARBA"/>
</dbReference>
<dbReference type="CTD" id="23729"/>
<dbReference type="CDD" id="cd07777">
    <property type="entry name" value="ASKHA_NBD_FGGY_SHK"/>
    <property type="match status" value="1"/>
</dbReference>
<feature type="domain" description="Carbohydrate kinase FGGY N-terminal" evidence="14">
    <location>
        <begin position="23"/>
        <end position="269"/>
    </location>
</feature>
<dbReference type="OrthoDB" id="10264182at2759"/>
<keyword evidence="4" id="KW-0808">Transferase</keyword>
<dbReference type="GeneID" id="104963929"/>
<dbReference type="InterPro" id="IPR018484">
    <property type="entry name" value="FGGY_N"/>
</dbReference>
<evidence type="ECO:0000313" key="16">
    <source>
        <dbReference type="RefSeq" id="XP_010790920.1"/>
    </source>
</evidence>
<keyword evidence="13" id="KW-0472">Membrane</keyword>
<evidence type="ECO:0000256" key="3">
    <source>
        <dbReference type="ARBA" id="ARBA00022490"/>
    </source>
</evidence>
<feature type="transmembrane region" description="Helical" evidence="13">
    <location>
        <begin position="6"/>
        <end position="25"/>
    </location>
</feature>
<evidence type="ECO:0000256" key="5">
    <source>
        <dbReference type="ARBA" id="ARBA00022741"/>
    </source>
</evidence>
<evidence type="ECO:0000256" key="10">
    <source>
        <dbReference type="ARBA" id="ARBA00066341"/>
    </source>
</evidence>
<gene>
    <name evidence="16" type="primary">shpk</name>
</gene>
<comment type="similarity">
    <text evidence="2">Belongs to the FGGY kinase family.</text>
</comment>
<comment type="subcellular location">
    <subcellularLocation>
        <location evidence="1">Cytoplasm</location>
    </subcellularLocation>
</comment>
<dbReference type="SUPFAM" id="SSF53067">
    <property type="entry name" value="Actin-like ATPase domain"/>
    <property type="match status" value="2"/>
</dbReference>
<proteinExistence type="inferred from homology"/>
<dbReference type="FunFam" id="3.30.420.40:FF:000132">
    <property type="entry name" value="Sedoheptulokinase"/>
    <property type="match status" value="1"/>
</dbReference>
<evidence type="ECO:0000256" key="1">
    <source>
        <dbReference type="ARBA" id="ARBA00004496"/>
    </source>
</evidence>
<dbReference type="Proteomes" id="UP000504611">
    <property type="component" value="Unplaced"/>
</dbReference>
<accession>A0A6I9PT57</accession>
<keyword evidence="13" id="KW-0812">Transmembrane</keyword>
<dbReference type="Pfam" id="PF00370">
    <property type="entry name" value="FGGY_N"/>
    <property type="match status" value="1"/>
</dbReference>
<evidence type="ECO:0000256" key="12">
    <source>
        <dbReference type="ARBA" id="ARBA00076706"/>
    </source>
</evidence>
<dbReference type="KEGG" id="ncc:104963929"/>